<name>A0A2N3V3P6_9BACT</name>
<dbReference type="RefSeq" id="WP_101443407.1">
    <property type="nucleotide sequence ID" value="NZ_PJMU01000001.1"/>
</dbReference>
<keyword evidence="2" id="KW-1185">Reference proteome</keyword>
<dbReference type="Proteomes" id="UP000233782">
    <property type="component" value="Unassembled WGS sequence"/>
</dbReference>
<sequence length="253" mass="28309">MNKEEAYIILDALAEGCSPFTGELLENESILNERKVIRALQVALDALNVKPIPNQQLSPKLTSLVDAKNVMAVIGVMKVASLVPTVSKLTKYLLGSKQFKNSEITQHALYGSLRHEFTYTSLKPTIAQLAKDNHDISAALVVAPKVKPWDNVDYFEQPTFCTLSDKGINQLKEKITELGIQKHPPLLSDYIIQARTVYARAYEPWSAKELEFLNKALKYTNDLQLLSSCFQRGENSLRGVGKRLIYEGKVNEA</sequence>
<dbReference type="EMBL" id="PJMU01000001">
    <property type="protein sequence ID" value="PKV76264.1"/>
    <property type="molecule type" value="Genomic_DNA"/>
</dbReference>
<accession>A0A2N3V3P6</accession>
<proteinExistence type="predicted"/>
<evidence type="ECO:0000313" key="2">
    <source>
        <dbReference type="Proteomes" id="UP000233782"/>
    </source>
</evidence>
<comment type="caution">
    <text evidence="1">The sequence shown here is derived from an EMBL/GenBank/DDBJ whole genome shotgun (WGS) entry which is preliminary data.</text>
</comment>
<reference evidence="1 2" key="1">
    <citation type="submission" date="2017-12" db="EMBL/GenBank/DDBJ databases">
        <title>Genomic Encyclopedia of Type Strains, Phase III (KMG-III): the genomes of soil and plant-associated and newly described type strains.</title>
        <authorList>
            <person name="Whitman W."/>
        </authorList>
    </citation>
    <scope>NUCLEOTIDE SEQUENCE [LARGE SCALE GENOMIC DNA]</scope>
    <source>
        <strain evidence="1 2">LP43</strain>
    </source>
</reference>
<dbReference type="AlphaFoldDB" id="A0A2N3V3P6"/>
<protein>
    <submittedName>
        <fullName evidence="1">Uncharacterized protein</fullName>
    </submittedName>
</protein>
<evidence type="ECO:0000313" key="1">
    <source>
        <dbReference type="EMBL" id="PKV76264.1"/>
    </source>
</evidence>
<organism evidence="1 2">
    <name type="scientific">Pontibacter ramchanderi</name>
    <dbReference type="NCBI Taxonomy" id="1179743"/>
    <lineage>
        <taxon>Bacteria</taxon>
        <taxon>Pseudomonadati</taxon>
        <taxon>Bacteroidota</taxon>
        <taxon>Cytophagia</taxon>
        <taxon>Cytophagales</taxon>
        <taxon>Hymenobacteraceae</taxon>
        <taxon>Pontibacter</taxon>
    </lineage>
</organism>
<gene>
    <name evidence="1" type="ORF">BD749_1214</name>
</gene>
<dbReference type="OrthoDB" id="848634at2"/>